<accession>A0A364Y778</accession>
<dbReference type="EMBL" id="QMFY01000001">
    <property type="protein sequence ID" value="RAW02964.1"/>
    <property type="molecule type" value="Genomic_DNA"/>
</dbReference>
<gene>
    <name evidence="7" type="ORF">DQQ10_02345</name>
</gene>
<sequence>MKRNCMRFLFAVASLLIVIDSEAQQTVAELEPLLQAAIKAKENGKAAYYAYELAKIHVAEQHPEKASPYLSQGISLARKSGDKSLLYLCNDRMGLLLSNQKNYSKALEYYLDALAVAEELKKSDYLLESLLNVSTAYGAVKKYKKAIDPLERALAITLNNGDALKQRQCYALLTEYCGKIGLTDKANEYRELTKKLDDRQQAELAKQQEHQALEKQVQEKDAVQKNTAAALQKQSQQLRKAEDSLLATRYSLKETTSSLEEARIVNEKRQLEIDLLSKDKALADLRLQEQEARLENEALFRNSIIAVVVLLAILSIVLVTNYRRKIAVNKKIDQQNKNIKSSINYAQRIQEAMLPKRDAQQKLLAESFVLFKPRDIVSGDFYWFSEIKSWYSPDVVIVAADCTGHGVPGAFMSMIGINALNGIVGGGMAEPDQILQALDRDIRNALQQDKTGNNDGMDVALCIFRKEKGILEFAGAKNPLVYIQNGKLTQIKGDIHPIGGGKRKHEFTYRKHKVPIEEPTIVYLFSDGYRDQFGGKEGTKFLSKNFNQLLLDIHQKPMDEQKKILDERIESWKSGHPQTDDIMVIGFKLYPAGVV</sequence>
<dbReference type="InterPro" id="IPR036457">
    <property type="entry name" value="PPM-type-like_dom_sf"/>
</dbReference>
<proteinExistence type="predicted"/>
<dbReference type="InterPro" id="IPR011990">
    <property type="entry name" value="TPR-like_helical_dom_sf"/>
</dbReference>
<dbReference type="AlphaFoldDB" id="A0A364Y778"/>
<dbReference type="Gene3D" id="1.25.40.10">
    <property type="entry name" value="Tetratricopeptide repeat domain"/>
    <property type="match status" value="1"/>
</dbReference>
<dbReference type="PANTHER" id="PTHR43156">
    <property type="entry name" value="STAGE II SPORULATION PROTEIN E-RELATED"/>
    <property type="match status" value="1"/>
</dbReference>
<feature type="chain" id="PRO_5016983132" description="PPM-type phosphatase domain-containing protein" evidence="5">
    <location>
        <begin position="24"/>
        <end position="595"/>
    </location>
</feature>
<name>A0A364Y778_9BACT</name>
<keyword evidence="5" id="KW-0732">Signal</keyword>
<evidence type="ECO:0000256" key="4">
    <source>
        <dbReference type="SAM" id="Phobius"/>
    </source>
</evidence>
<keyword evidence="8" id="KW-1185">Reference proteome</keyword>
<dbReference type="Pfam" id="PF13424">
    <property type="entry name" value="TPR_12"/>
    <property type="match status" value="1"/>
</dbReference>
<evidence type="ECO:0000256" key="5">
    <source>
        <dbReference type="SAM" id="SignalP"/>
    </source>
</evidence>
<organism evidence="7 8">
    <name type="scientific">Pseudochryseolinea flava</name>
    <dbReference type="NCBI Taxonomy" id="2059302"/>
    <lineage>
        <taxon>Bacteria</taxon>
        <taxon>Pseudomonadati</taxon>
        <taxon>Bacteroidota</taxon>
        <taxon>Cytophagia</taxon>
        <taxon>Cytophagales</taxon>
        <taxon>Fulvivirgaceae</taxon>
        <taxon>Pseudochryseolinea</taxon>
    </lineage>
</organism>
<dbReference type="Proteomes" id="UP000251889">
    <property type="component" value="Unassembled WGS sequence"/>
</dbReference>
<keyword evidence="1" id="KW-0378">Hydrolase</keyword>
<keyword evidence="4" id="KW-1133">Transmembrane helix</keyword>
<reference evidence="7 8" key="1">
    <citation type="submission" date="2018-06" db="EMBL/GenBank/DDBJ databases">
        <title>Chryseolinea flavus sp. nov., a member of the phylum Bacteroidetes isolated from soil.</title>
        <authorList>
            <person name="Li Y."/>
            <person name="Wang J."/>
        </authorList>
    </citation>
    <scope>NUCLEOTIDE SEQUENCE [LARGE SCALE GENOMIC DNA]</scope>
    <source>
        <strain evidence="7 8">SDU1-6</strain>
    </source>
</reference>
<dbReference type="Pfam" id="PF07228">
    <property type="entry name" value="SpoIIE"/>
    <property type="match status" value="1"/>
</dbReference>
<feature type="signal peptide" evidence="5">
    <location>
        <begin position="1"/>
        <end position="23"/>
    </location>
</feature>
<dbReference type="InterPro" id="IPR052016">
    <property type="entry name" value="Bact_Sigma-Reg"/>
</dbReference>
<evidence type="ECO:0000259" key="6">
    <source>
        <dbReference type="Pfam" id="PF07228"/>
    </source>
</evidence>
<dbReference type="InterPro" id="IPR001932">
    <property type="entry name" value="PPM-type_phosphatase-like_dom"/>
</dbReference>
<dbReference type="SMART" id="SM00028">
    <property type="entry name" value="TPR"/>
    <property type="match status" value="3"/>
</dbReference>
<evidence type="ECO:0000313" key="8">
    <source>
        <dbReference type="Proteomes" id="UP000251889"/>
    </source>
</evidence>
<comment type="caution">
    <text evidence="7">The sequence shown here is derived from an EMBL/GenBank/DDBJ whole genome shotgun (WGS) entry which is preliminary data.</text>
</comment>
<protein>
    <recommendedName>
        <fullName evidence="6">PPM-type phosphatase domain-containing protein</fullName>
    </recommendedName>
</protein>
<evidence type="ECO:0000256" key="1">
    <source>
        <dbReference type="ARBA" id="ARBA00022801"/>
    </source>
</evidence>
<evidence type="ECO:0000256" key="3">
    <source>
        <dbReference type="SAM" id="Coils"/>
    </source>
</evidence>
<dbReference type="GO" id="GO:0016791">
    <property type="term" value="F:phosphatase activity"/>
    <property type="evidence" value="ECO:0007669"/>
    <property type="project" value="TreeGrafter"/>
</dbReference>
<feature type="domain" description="PPM-type phosphatase" evidence="6">
    <location>
        <begin position="395"/>
        <end position="588"/>
    </location>
</feature>
<keyword evidence="4" id="KW-0472">Membrane</keyword>
<feature type="coiled-coil region" evidence="3">
    <location>
        <begin position="182"/>
        <end position="219"/>
    </location>
</feature>
<dbReference type="SUPFAM" id="SSF48452">
    <property type="entry name" value="TPR-like"/>
    <property type="match status" value="1"/>
</dbReference>
<dbReference type="Gene3D" id="3.60.40.10">
    <property type="entry name" value="PPM-type phosphatase domain"/>
    <property type="match status" value="1"/>
</dbReference>
<feature type="repeat" description="TPR" evidence="2">
    <location>
        <begin position="127"/>
        <end position="160"/>
    </location>
</feature>
<keyword evidence="3" id="KW-0175">Coiled coil</keyword>
<dbReference type="PROSITE" id="PS50005">
    <property type="entry name" value="TPR"/>
    <property type="match status" value="1"/>
</dbReference>
<feature type="transmembrane region" description="Helical" evidence="4">
    <location>
        <begin position="303"/>
        <end position="322"/>
    </location>
</feature>
<dbReference type="PANTHER" id="PTHR43156:SF9">
    <property type="entry name" value="HAMP DOMAIN-CONTAINING PROTEIN"/>
    <property type="match status" value="1"/>
</dbReference>
<keyword evidence="2" id="KW-0802">TPR repeat</keyword>
<keyword evidence="4" id="KW-0812">Transmembrane</keyword>
<dbReference type="OrthoDB" id="1119265at2"/>
<evidence type="ECO:0000256" key="2">
    <source>
        <dbReference type="PROSITE-ProRule" id="PRU00339"/>
    </source>
</evidence>
<dbReference type="InterPro" id="IPR019734">
    <property type="entry name" value="TPR_rpt"/>
</dbReference>
<evidence type="ECO:0000313" key="7">
    <source>
        <dbReference type="EMBL" id="RAW02964.1"/>
    </source>
</evidence>